<feature type="domain" description="HAT C-terminal dimerisation" evidence="1">
    <location>
        <begin position="19"/>
        <end position="98"/>
    </location>
</feature>
<gene>
    <name evidence="2" type="ORF">FOMPIDRAFT_1082411</name>
</gene>
<dbReference type="InterPro" id="IPR008906">
    <property type="entry name" value="HATC_C_dom"/>
</dbReference>
<dbReference type="AlphaFoldDB" id="S8F3M2"/>
<accession>S8F3M2</accession>
<keyword evidence="3" id="KW-1185">Reference proteome</keyword>
<dbReference type="PANTHER" id="PTHR47611">
    <property type="entry name" value="HAT DIMERISATION DOMAIN, C-TERMINAL"/>
    <property type="match status" value="1"/>
</dbReference>
<feature type="non-terminal residue" evidence="2">
    <location>
        <position position="1"/>
    </location>
</feature>
<organism evidence="2 3">
    <name type="scientific">Fomitopsis schrenkii</name>
    <name type="common">Brown rot fungus</name>
    <dbReference type="NCBI Taxonomy" id="2126942"/>
    <lineage>
        <taxon>Eukaryota</taxon>
        <taxon>Fungi</taxon>
        <taxon>Dikarya</taxon>
        <taxon>Basidiomycota</taxon>
        <taxon>Agaricomycotina</taxon>
        <taxon>Agaricomycetes</taxon>
        <taxon>Polyporales</taxon>
        <taxon>Fomitopsis</taxon>
    </lineage>
</organism>
<protein>
    <recommendedName>
        <fullName evidence="1">HAT C-terminal dimerisation domain-containing protein</fullName>
    </recommendedName>
</protein>
<dbReference type="Proteomes" id="UP000015241">
    <property type="component" value="Unassembled WGS sequence"/>
</dbReference>
<feature type="non-terminal residue" evidence="2">
    <location>
        <position position="134"/>
    </location>
</feature>
<dbReference type="EMBL" id="KE504190">
    <property type="protein sequence ID" value="EPS96355.1"/>
    <property type="molecule type" value="Genomic_DNA"/>
</dbReference>
<proteinExistence type="predicted"/>
<reference evidence="2 3" key="1">
    <citation type="journal article" date="2012" name="Science">
        <title>The Paleozoic origin of enzymatic lignin decomposition reconstructed from 31 fungal genomes.</title>
        <authorList>
            <person name="Floudas D."/>
            <person name="Binder M."/>
            <person name="Riley R."/>
            <person name="Barry K."/>
            <person name="Blanchette R.A."/>
            <person name="Henrissat B."/>
            <person name="Martinez A.T."/>
            <person name="Otillar R."/>
            <person name="Spatafora J.W."/>
            <person name="Yadav J.S."/>
            <person name="Aerts A."/>
            <person name="Benoit I."/>
            <person name="Boyd A."/>
            <person name="Carlson A."/>
            <person name="Copeland A."/>
            <person name="Coutinho P.M."/>
            <person name="de Vries R.P."/>
            <person name="Ferreira P."/>
            <person name="Findley K."/>
            <person name="Foster B."/>
            <person name="Gaskell J."/>
            <person name="Glotzer D."/>
            <person name="Gorecki P."/>
            <person name="Heitman J."/>
            <person name="Hesse C."/>
            <person name="Hori C."/>
            <person name="Igarashi K."/>
            <person name="Jurgens J.A."/>
            <person name="Kallen N."/>
            <person name="Kersten P."/>
            <person name="Kohler A."/>
            <person name="Kuees U."/>
            <person name="Kumar T.K.A."/>
            <person name="Kuo A."/>
            <person name="LaButti K."/>
            <person name="Larrondo L.F."/>
            <person name="Lindquist E."/>
            <person name="Ling A."/>
            <person name="Lombard V."/>
            <person name="Lucas S."/>
            <person name="Lundell T."/>
            <person name="Martin R."/>
            <person name="McLaughlin D.J."/>
            <person name="Morgenstern I."/>
            <person name="Morin E."/>
            <person name="Murat C."/>
            <person name="Nagy L.G."/>
            <person name="Nolan M."/>
            <person name="Ohm R.A."/>
            <person name="Patyshakuliyeva A."/>
            <person name="Rokas A."/>
            <person name="Ruiz-Duenas F.J."/>
            <person name="Sabat G."/>
            <person name="Salamov A."/>
            <person name="Samejima M."/>
            <person name="Schmutz J."/>
            <person name="Slot J.C."/>
            <person name="St John F."/>
            <person name="Stenlid J."/>
            <person name="Sun H."/>
            <person name="Sun S."/>
            <person name="Syed K."/>
            <person name="Tsang A."/>
            <person name="Wiebenga A."/>
            <person name="Young D."/>
            <person name="Pisabarro A."/>
            <person name="Eastwood D.C."/>
            <person name="Martin F."/>
            <person name="Cullen D."/>
            <person name="Grigoriev I.V."/>
            <person name="Hibbett D.S."/>
        </authorList>
    </citation>
    <scope>NUCLEOTIDE SEQUENCE</scope>
    <source>
        <strain evidence="3">FP-58527</strain>
    </source>
</reference>
<dbReference type="HOGENOM" id="CLU_009123_9_0_1"/>
<dbReference type="Pfam" id="PF05699">
    <property type="entry name" value="Dimer_Tnp_hAT"/>
    <property type="match status" value="1"/>
</dbReference>
<dbReference type="PANTHER" id="PTHR47611:SF1">
    <property type="entry name" value="CCHC-TYPE DOMAIN-CONTAINING PROTEIN"/>
    <property type="match status" value="1"/>
</dbReference>
<dbReference type="InParanoid" id="S8F3M2"/>
<name>S8F3M2_FOMSC</name>
<dbReference type="SUPFAM" id="SSF53098">
    <property type="entry name" value="Ribonuclease H-like"/>
    <property type="match status" value="1"/>
</dbReference>
<evidence type="ECO:0000259" key="1">
    <source>
        <dbReference type="Pfam" id="PF05699"/>
    </source>
</evidence>
<dbReference type="OrthoDB" id="3241084at2759"/>
<sequence>RRREKLAATESFVETWKAELERYLGAAHETVTKDTDLVRWWSEHASEYPTLALVAIDVLPIQASSVPCERLFSGAKGTATEKRARTGAERFEELQVMKFEWKPDVYDYAKWNSAQVELVEEELMHEFVDMFMDD</sequence>
<dbReference type="GO" id="GO:0046983">
    <property type="term" value="F:protein dimerization activity"/>
    <property type="evidence" value="ECO:0007669"/>
    <property type="project" value="InterPro"/>
</dbReference>
<evidence type="ECO:0000313" key="3">
    <source>
        <dbReference type="Proteomes" id="UP000015241"/>
    </source>
</evidence>
<dbReference type="InterPro" id="IPR012337">
    <property type="entry name" value="RNaseH-like_sf"/>
</dbReference>
<evidence type="ECO:0000313" key="2">
    <source>
        <dbReference type="EMBL" id="EPS96355.1"/>
    </source>
</evidence>
<dbReference type="STRING" id="743788.S8F3M2"/>